<dbReference type="Gene3D" id="3.10.180.10">
    <property type="entry name" value="2,3-Dihydroxybiphenyl 1,2-Dioxygenase, domain 1"/>
    <property type="match status" value="1"/>
</dbReference>
<reference evidence="2 3" key="1">
    <citation type="journal article" date="2019" name="PLoS Negl. Trop. Dis.">
        <title>Revisiting the worldwide diversity of Leptospira species in the environment.</title>
        <authorList>
            <person name="Vincent A.T."/>
            <person name="Schiettekatte O."/>
            <person name="Bourhy P."/>
            <person name="Veyrier F.J."/>
            <person name="Picardeau M."/>
        </authorList>
    </citation>
    <scope>NUCLEOTIDE SEQUENCE [LARGE SCALE GENOMIC DNA]</scope>
    <source>
        <strain evidence="2 3">201800273</strain>
    </source>
</reference>
<feature type="domain" description="Glyoxalase/fosfomycin resistance/dioxygenase" evidence="1">
    <location>
        <begin position="9"/>
        <end position="116"/>
    </location>
</feature>
<accession>A0A7I0HPV0</accession>
<proteinExistence type="predicted"/>
<dbReference type="CDD" id="cd07247">
    <property type="entry name" value="SgaA_N_like"/>
    <property type="match status" value="1"/>
</dbReference>
<dbReference type="Proteomes" id="UP000297641">
    <property type="component" value="Unassembled WGS sequence"/>
</dbReference>
<organism evidence="2 3">
    <name type="scientific">Leptospira bouyouniensis</name>
    <dbReference type="NCBI Taxonomy" id="2484911"/>
    <lineage>
        <taxon>Bacteria</taxon>
        <taxon>Pseudomonadati</taxon>
        <taxon>Spirochaetota</taxon>
        <taxon>Spirochaetia</taxon>
        <taxon>Leptospirales</taxon>
        <taxon>Leptospiraceae</taxon>
        <taxon>Leptospira</taxon>
    </lineage>
</organism>
<dbReference type="SUPFAM" id="SSF54593">
    <property type="entry name" value="Glyoxalase/Bleomycin resistance protein/Dihydroxybiphenyl dioxygenase"/>
    <property type="match status" value="1"/>
</dbReference>
<dbReference type="PANTHER" id="PTHR33993">
    <property type="entry name" value="GLYOXALASE-RELATED"/>
    <property type="match status" value="1"/>
</dbReference>
<name>A0A7I0HPV0_9LEPT</name>
<dbReference type="EMBL" id="RQFT01000012">
    <property type="protein sequence ID" value="TGL03594.1"/>
    <property type="molecule type" value="Genomic_DNA"/>
</dbReference>
<evidence type="ECO:0000313" key="3">
    <source>
        <dbReference type="Proteomes" id="UP000297641"/>
    </source>
</evidence>
<sequence>MDVKVSIVEIPMTEVVRSITFYEKVFQTKIERMTMEDTELGVFPSNGNGANIVLTKGKDYKPKSEGVLVYLDGGDDLQPILSLVSLNGGKVLLPKTEISPEMGYFAIFLDTEGNRIGLHSKN</sequence>
<dbReference type="Pfam" id="PF00903">
    <property type="entry name" value="Glyoxalase"/>
    <property type="match status" value="1"/>
</dbReference>
<dbReference type="InterPro" id="IPR052164">
    <property type="entry name" value="Anthracycline_SecMetBiosynth"/>
</dbReference>
<evidence type="ECO:0000313" key="2">
    <source>
        <dbReference type="EMBL" id="TGL03594.1"/>
    </source>
</evidence>
<protein>
    <submittedName>
        <fullName evidence="2">VOC family protein</fullName>
    </submittedName>
</protein>
<dbReference type="AlphaFoldDB" id="A0A7I0HPV0"/>
<dbReference type="InterPro" id="IPR029068">
    <property type="entry name" value="Glyas_Bleomycin-R_OHBP_Dase"/>
</dbReference>
<dbReference type="InterPro" id="IPR004360">
    <property type="entry name" value="Glyas_Fos-R_dOase_dom"/>
</dbReference>
<gene>
    <name evidence="2" type="ORF">EHQ43_17080</name>
</gene>
<comment type="caution">
    <text evidence="2">The sequence shown here is derived from an EMBL/GenBank/DDBJ whole genome shotgun (WGS) entry which is preliminary data.</text>
</comment>
<evidence type="ECO:0000259" key="1">
    <source>
        <dbReference type="Pfam" id="PF00903"/>
    </source>
</evidence>
<dbReference type="PANTHER" id="PTHR33993:SF2">
    <property type="entry name" value="VOC DOMAIN-CONTAINING PROTEIN"/>
    <property type="match status" value="1"/>
</dbReference>